<keyword evidence="9" id="KW-1185">Reference proteome</keyword>
<dbReference type="PROSITE" id="PS01035">
    <property type="entry name" value="PTS_EIIB_TYPE_1_CYS"/>
    <property type="match status" value="1"/>
</dbReference>
<evidence type="ECO:0000256" key="2">
    <source>
        <dbReference type="ARBA" id="ARBA00022597"/>
    </source>
</evidence>
<dbReference type="SUPFAM" id="SSF55604">
    <property type="entry name" value="Glucose permease domain IIB"/>
    <property type="match status" value="1"/>
</dbReference>
<dbReference type="PANTHER" id="PTHR30009:SF4">
    <property type="entry name" value="PTS SYSTEM N-ACETYLGLUCOSAMINE-SPECIFIC EIICBA COMPONENT"/>
    <property type="match status" value="1"/>
</dbReference>
<accession>A0ABR4YF75</accession>
<evidence type="ECO:0000256" key="4">
    <source>
        <dbReference type="ARBA" id="ARBA00022683"/>
    </source>
</evidence>
<dbReference type="CDD" id="cd00212">
    <property type="entry name" value="PTS_IIB_glc"/>
    <property type="match status" value="1"/>
</dbReference>
<name>A0ABR4YF75_9VIBR</name>
<dbReference type="PROSITE" id="PS51098">
    <property type="entry name" value="PTS_EIIB_TYPE_1"/>
    <property type="match status" value="1"/>
</dbReference>
<evidence type="ECO:0000313" key="8">
    <source>
        <dbReference type="EMBL" id="KHA62146.1"/>
    </source>
</evidence>
<gene>
    <name evidence="8" type="ORF">NL53_02385</name>
</gene>
<evidence type="ECO:0000256" key="1">
    <source>
        <dbReference type="ARBA" id="ARBA00022448"/>
    </source>
</evidence>
<organism evidence="8 9">
    <name type="scientific">Vibrio variabilis</name>
    <dbReference type="NCBI Taxonomy" id="990271"/>
    <lineage>
        <taxon>Bacteria</taxon>
        <taxon>Pseudomonadati</taxon>
        <taxon>Pseudomonadota</taxon>
        <taxon>Gammaproteobacteria</taxon>
        <taxon>Vibrionales</taxon>
        <taxon>Vibrionaceae</taxon>
        <taxon>Vibrio</taxon>
    </lineage>
</organism>
<reference evidence="8 9" key="1">
    <citation type="submission" date="2014-10" db="EMBL/GenBank/DDBJ databases">
        <title>Genome sequencing of Vibrio variabilis T01.</title>
        <authorList>
            <person name="Chan K.-G."/>
            <person name="Mohamad N.I."/>
        </authorList>
    </citation>
    <scope>NUCLEOTIDE SEQUENCE [LARGE SCALE GENOMIC DNA]</scope>
    <source>
        <strain evidence="8 9">T01</strain>
    </source>
</reference>
<evidence type="ECO:0000313" key="9">
    <source>
        <dbReference type="Proteomes" id="UP000030520"/>
    </source>
</evidence>
<keyword evidence="4" id="KW-0598">Phosphotransferase system</keyword>
<evidence type="ECO:0000256" key="5">
    <source>
        <dbReference type="ARBA" id="ARBA00022777"/>
    </source>
</evidence>
<feature type="domain" description="PTS EIIB type-1" evidence="7">
    <location>
        <begin position="20"/>
        <end position="101"/>
    </location>
</feature>
<keyword evidence="2 8" id="KW-0762">Sugar transport</keyword>
<evidence type="ECO:0000256" key="3">
    <source>
        <dbReference type="ARBA" id="ARBA00022679"/>
    </source>
</evidence>
<feature type="active site" description="Phosphocysteine intermediate; for EIIB activity" evidence="6">
    <location>
        <position position="42"/>
    </location>
</feature>
<protein>
    <submittedName>
        <fullName evidence="8">PTS glucose transporter subunit IIB</fullName>
    </submittedName>
</protein>
<proteinExistence type="predicted"/>
<keyword evidence="3" id="KW-0808">Transferase</keyword>
<comment type="caution">
    <text evidence="8">The sequence shown here is derived from an EMBL/GenBank/DDBJ whole genome shotgun (WGS) entry which is preliminary data.</text>
</comment>
<dbReference type="InterPro" id="IPR001996">
    <property type="entry name" value="PTS_IIB_1"/>
</dbReference>
<dbReference type="PANTHER" id="PTHR30009">
    <property type="entry name" value="CYTOCHROME C-TYPE SYNTHESIS PROTEIN AND PTS TRANSMEMBRANE COMPONENT"/>
    <property type="match status" value="1"/>
</dbReference>
<evidence type="ECO:0000259" key="7">
    <source>
        <dbReference type="PROSITE" id="PS51098"/>
    </source>
</evidence>
<dbReference type="Pfam" id="PF00367">
    <property type="entry name" value="PTS_EIIB"/>
    <property type="match status" value="1"/>
</dbReference>
<dbReference type="InterPro" id="IPR036878">
    <property type="entry name" value="Glu_permease_IIB"/>
</dbReference>
<dbReference type="InterPro" id="IPR018113">
    <property type="entry name" value="PTrfase_EIIB_Cys"/>
</dbReference>
<dbReference type="Proteomes" id="UP000030520">
    <property type="component" value="Unassembled WGS sequence"/>
</dbReference>
<dbReference type="RefSeq" id="WP_005473891.1">
    <property type="nucleotide sequence ID" value="NZ_JRWM01000003.1"/>
</dbReference>
<dbReference type="EMBL" id="JRWM01000003">
    <property type="protein sequence ID" value="KHA62146.1"/>
    <property type="molecule type" value="Genomic_DNA"/>
</dbReference>
<sequence length="101" mass="11332">MFRKIIQTIKRLGSTNNNYEQEVTEIVDAIGGLDNILEPGACATRLRLTLKQTALIDKKRLTDSGAFGVVILDEQHVQIIYGVKANSYSQIIEERLQTRKG</sequence>
<dbReference type="Gene3D" id="3.30.1360.60">
    <property type="entry name" value="Glucose permease domain IIB"/>
    <property type="match status" value="1"/>
</dbReference>
<keyword evidence="5" id="KW-0418">Kinase</keyword>
<dbReference type="InterPro" id="IPR050429">
    <property type="entry name" value="PTS_Glucose_EIICBA"/>
</dbReference>
<evidence type="ECO:0000256" key="6">
    <source>
        <dbReference type="PROSITE-ProRule" id="PRU00421"/>
    </source>
</evidence>
<keyword evidence="1" id="KW-0813">Transport</keyword>